<dbReference type="InterPro" id="IPR028209">
    <property type="entry name" value="LAMTOR1/MEH1"/>
</dbReference>
<dbReference type="EMBL" id="JAEUBG010003037">
    <property type="protein sequence ID" value="KAH3683583.1"/>
    <property type="molecule type" value="Genomic_DNA"/>
</dbReference>
<keyword evidence="4" id="KW-0564">Palmitate</keyword>
<dbReference type="GO" id="GO:0045121">
    <property type="term" value="C:membrane raft"/>
    <property type="evidence" value="ECO:0007669"/>
    <property type="project" value="InterPro"/>
</dbReference>
<evidence type="ECO:0000256" key="3">
    <source>
        <dbReference type="ARBA" id="ARBA00023136"/>
    </source>
</evidence>
<organism evidence="7 8">
    <name type="scientific">Wickerhamomyces pijperi</name>
    <name type="common">Yeast</name>
    <name type="synonym">Pichia pijperi</name>
    <dbReference type="NCBI Taxonomy" id="599730"/>
    <lineage>
        <taxon>Eukaryota</taxon>
        <taxon>Fungi</taxon>
        <taxon>Dikarya</taxon>
        <taxon>Ascomycota</taxon>
        <taxon>Saccharomycotina</taxon>
        <taxon>Saccharomycetes</taxon>
        <taxon>Phaffomycetales</taxon>
        <taxon>Wickerhamomycetaceae</taxon>
        <taxon>Wickerhamomyces</taxon>
    </lineage>
</organism>
<evidence type="ECO:0000256" key="2">
    <source>
        <dbReference type="ARBA" id="ARBA00022707"/>
    </source>
</evidence>
<dbReference type="AlphaFoldDB" id="A0A9P8TL41"/>
<dbReference type="GO" id="GO:0001919">
    <property type="term" value="P:regulation of receptor recycling"/>
    <property type="evidence" value="ECO:0007669"/>
    <property type="project" value="InterPro"/>
</dbReference>
<dbReference type="Proteomes" id="UP000774326">
    <property type="component" value="Unassembled WGS sequence"/>
</dbReference>
<evidence type="ECO:0000256" key="5">
    <source>
        <dbReference type="ARBA" id="ARBA00023288"/>
    </source>
</evidence>
<dbReference type="OrthoDB" id="3981042at2759"/>
<evidence type="ECO:0000313" key="7">
    <source>
        <dbReference type="EMBL" id="KAH3683583.1"/>
    </source>
</evidence>
<dbReference type="GO" id="GO:0071230">
    <property type="term" value="P:cellular response to amino acid stimulus"/>
    <property type="evidence" value="ECO:0007669"/>
    <property type="project" value="InterPro"/>
</dbReference>
<keyword evidence="8" id="KW-1185">Reference proteome</keyword>
<dbReference type="GO" id="GO:0032008">
    <property type="term" value="P:positive regulation of TOR signaling"/>
    <property type="evidence" value="ECO:0007669"/>
    <property type="project" value="InterPro"/>
</dbReference>
<keyword evidence="5" id="KW-0449">Lipoprotein</keyword>
<proteinExistence type="predicted"/>
<dbReference type="Pfam" id="PF15454">
    <property type="entry name" value="LAMTOR"/>
    <property type="match status" value="1"/>
</dbReference>
<comment type="caution">
    <text evidence="7">The sequence shown here is derived from an EMBL/GenBank/DDBJ whole genome shotgun (WGS) entry which is preliminary data.</text>
</comment>
<dbReference type="GO" id="GO:0043410">
    <property type="term" value="P:positive regulation of MAPK cascade"/>
    <property type="evidence" value="ECO:0007669"/>
    <property type="project" value="InterPro"/>
</dbReference>
<evidence type="ECO:0000313" key="8">
    <source>
        <dbReference type="Proteomes" id="UP000774326"/>
    </source>
</evidence>
<reference evidence="7" key="1">
    <citation type="journal article" date="2021" name="Open Biol.">
        <title>Shared evolutionary footprints suggest mitochondrial oxidative damage underlies multiple complex I losses in fungi.</title>
        <authorList>
            <person name="Schikora-Tamarit M.A."/>
            <person name="Marcet-Houben M."/>
            <person name="Nosek J."/>
            <person name="Gabaldon T."/>
        </authorList>
    </citation>
    <scope>NUCLEOTIDE SEQUENCE</scope>
    <source>
        <strain evidence="7">CBS2887</strain>
    </source>
</reference>
<name>A0A9P8TL41_WICPI</name>
<dbReference type="GO" id="GO:0031902">
    <property type="term" value="C:late endosome membrane"/>
    <property type="evidence" value="ECO:0007669"/>
    <property type="project" value="InterPro"/>
</dbReference>
<feature type="compositionally biased region" description="Acidic residues" evidence="6">
    <location>
        <begin position="105"/>
        <end position="114"/>
    </location>
</feature>
<evidence type="ECO:0000256" key="4">
    <source>
        <dbReference type="ARBA" id="ARBA00023139"/>
    </source>
</evidence>
<keyword evidence="3" id="KW-0472">Membrane</keyword>
<reference evidence="7" key="2">
    <citation type="submission" date="2021-01" db="EMBL/GenBank/DDBJ databases">
        <authorList>
            <person name="Schikora-Tamarit M.A."/>
        </authorList>
    </citation>
    <scope>NUCLEOTIDE SEQUENCE</scope>
    <source>
        <strain evidence="7">CBS2887</strain>
    </source>
</reference>
<dbReference type="PROSITE" id="PS00018">
    <property type="entry name" value="EF_HAND_1"/>
    <property type="match status" value="1"/>
</dbReference>
<keyword evidence="2" id="KW-0519">Myristate</keyword>
<dbReference type="GO" id="GO:0071986">
    <property type="term" value="C:Ragulator complex"/>
    <property type="evidence" value="ECO:0007669"/>
    <property type="project" value="InterPro"/>
</dbReference>
<feature type="region of interest" description="Disordered" evidence="6">
    <location>
        <begin position="89"/>
        <end position="114"/>
    </location>
</feature>
<comment type="subcellular location">
    <subcellularLocation>
        <location evidence="1">Endomembrane system</location>
    </subcellularLocation>
</comment>
<sequence>MGICFSCINGNYDDDTTSRIDENSPLLDDTTQNLYDENTMILKRQEELNQIVSATNENLIDINTFFSTNPMDMSELSLRKCDDIKDDLRDTVPSAGRESNIGNDYYEDEDDEDEIDHDELLRLVTEETKIVKSGPLIEQFD</sequence>
<dbReference type="GO" id="GO:0016197">
    <property type="term" value="P:endosomal transport"/>
    <property type="evidence" value="ECO:0007669"/>
    <property type="project" value="InterPro"/>
</dbReference>
<dbReference type="InterPro" id="IPR018247">
    <property type="entry name" value="EF_Hand_1_Ca_BS"/>
</dbReference>
<gene>
    <name evidence="7" type="ORF">WICPIJ_005430</name>
</gene>
<protein>
    <submittedName>
        <fullName evidence="7">Uncharacterized protein</fullName>
    </submittedName>
</protein>
<evidence type="ECO:0000256" key="1">
    <source>
        <dbReference type="ARBA" id="ARBA00004308"/>
    </source>
</evidence>
<evidence type="ECO:0000256" key="6">
    <source>
        <dbReference type="SAM" id="MobiDB-lite"/>
    </source>
</evidence>
<accession>A0A9P8TL41</accession>